<dbReference type="AlphaFoldDB" id="A0A7G3B6T2"/>
<reference evidence="2" key="1">
    <citation type="journal article" date="2020" name="BMC">
        <title>Leishmania infection induces a limited differential gene expression in the sand fly midgut.</title>
        <authorList>
            <person name="Coutinho-Abreu I.V."/>
            <person name="Serafim T.D."/>
            <person name="Meneses C."/>
            <person name="Kamhawi S."/>
            <person name="Oliveira F."/>
            <person name="Valenzuela J.G."/>
        </authorList>
    </citation>
    <scope>NUCLEOTIDE SEQUENCE</scope>
    <source>
        <strain evidence="2">Jacobina</strain>
        <tissue evidence="2">Midgut</tissue>
    </source>
</reference>
<organism evidence="2">
    <name type="scientific">Lutzomyia longipalpis</name>
    <name type="common">Sand fly</name>
    <dbReference type="NCBI Taxonomy" id="7200"/>
    <lineage>
        <taxon>Eukaryota</taxon>
        <taxon>Metazoa</taxon>
        <taxon>Ecdysozoa</taxon>
        <taxon>Arthropoda</taxon>
        <taxon>Hexapoda</taxon>
        <taxon>Insecta</taxon>
        <taxon>Pterygota</taxon>
        <taxon>Neoptera</taxon>
        <taxon>Endopterygota</taxon>
        <taxon>Diptera</taxon>
        <taxon>Nematocera</taxon>
        <taxon>Psychodoidea</taxon>
        <taxon>Psychodidae</taxon>
        <taxon>Lutzomyia</taxon>
        <taxon>Lutzomyia</taxon>
    </lineage>
</organism>
<evidence type="ECO:0000256" key="1">
    <source>
        <dbReference type="SAM" id="Phobius"/>
    </source>
</evidence>
<proteinExistence type="predicted"/>
<protein>
    <submittedName>
        <fullName evidence="2">Uncharacterized protein</fullName>
    </submittedName>
</protein>
<dbReference type="EMBL" id="GITU01011407">
    <property type="protein sequence ID" value="MBC1180110.1"/>
    <property type="molecule type" value="Transcribed_RNA"/>
</dbReference>
<keyword evidence="1" id="KW-0812">Transmembrane</keyword>
<feature type="transmembrane region" description="Helical" evidence="1">
    <location>
        <begin position="47"/>
        <end position="66"/>
    </location>
</feature>
<keyword evidence="1" id="KW-1133">Transmembrane helix</keyword>
<name>A0A7G3B6T2_LUTLO</name>
<evidence type="ECO:0000313" key="2">
    <source>
        <dbReference type="EMBL" id="MBC1180110.1"/>
    </source>
</evidence>
<keyword evidence="1" id="KW-0472">Membrane</keyword>
<accession>A0A7G3B6T2</accession>
<sequence length="80" mass="9605">MKLFFFLIFSSSAEIISSLGILQYHFFLFSQYIFFYSFVVKASSYPFLLYFIFTSFYLFIFLSFNVTSKVFFITHDVTLE</sequence>